<name>A0A060BX90_9ACTN</name>
<proteinExistence type="predicted"/>
<dbReference type="InterPro" id="IPR027414">
    <property type="entry name" value="GH95_N_dom"/>
</dbReference>
<dbReference type="PANTHER" id="PTHR31084">
    <property type="entry name" value="ALPHA-L-FUCOSIDASE 2"/>
    <property type="match status" value="1"/>
</dbReference>
<protein>
    <submittedName>
        <fullName evidence="3">CAZy families GH95 protein</fullName>
    </submittedName>
</protein>
<dbReference type="Gene3D" id="2.70.98.50">
    <property type="entry name" value="putative glycoside hydrolase family protein from bacillus halodurans"/>
    <property type="match status" value="1"/>
</dbReference>
<feature type="compositionally biased region" description="Polar residues" evidence="1">
    <location>
        <begin position="69"/>
        <end position="80"/>
    </location>
</feature>
<dbReference type="EMBL" id="KF120306">
    <property type="protein sequence ID" value="AIA87579.1"/>
    <property type="molecule type" value="Genomic_DNA"/>
</dbReference>
<accession>A0A060BX90</accession>
<evidence type="ECO:0000313" key="3">
    <source>
        <dbReference type="EMBL" id="AIA87579.1"/>
    </source>
</evidence>
<dbReference type="Pfam" id="PF14498">
    <property type="entry name" value="Glyco_hyd_65N_2"/>
    <property type="match status" value="1"/>
</dbReference>
<sequence length="80" mass="8251">MKVHGPPCATLDEETPVPETSATRIELSGAARTFTDAFLLGNGALGATVYGRGEREDFDLNADTLWSGGPTQRTPSGGGG</sequence>
<dbReference type="AlphaFoldDB" id="A0A060BX90"/>
<dbReference type="GO" id="GO:0004560">
    <property type="term" value="F:alpha-L-fucosidase activity"/>
    <property type="evidence" value="ECO:0007669"/>
    <property type="project" value="TreeGrafter"/>
</dbReference>
<evidence type="ECO:0000256" key="1">
    <source>
        <dbReference type="SAM" id="MobiDB-lite"/>
    </source>
</evidence>
<reference evidence="3" key="1">
    <citation type="journal article" date="2013" name="Environ. Microbiol.">
        <title>Seasonally variable intestinal metagenomes of the red palm weevil (Rhynchophorus ferrugineus).</title>
        <authorList>
            <person name="Jia S."/>
            <person name="Zhang X."/>
            <person name="Zhang G."/>
            <person name="Yin A."/>
            <person name="Zhang S."/>
            <person name="Li F."/>
            <person name="Wang L."/>
            <person name="Zhao D."/>
            <person name="Yun Q."/>
            <person name="Tala"/>
            <person name="Wang J."/>
            <person name="Sun G."/>
            <person name="Baabdullah M."/>
            <person name="Yu X."/>
            <person name="Hu S."/>
            <person name="Al-Mssallem I.S."/>
            <person name="Yu J."/>
        </authorList>
    </citation>
    <scope>NUCLEOTIDE SEQUENCE</scope>
</reference>
<evidence type="ECO:0000259" key="2">
    <source>
        <dbReference type="Pfam" id="PF14498"/>
    </source>
</evidence>
<dbReference type="PANTHER" id="PTHR31084:SF0">
    <property type="entry name" value="ALPHA-L-FUCOSIDASE 2"/>
    <property type="match status" value="1"/>
</dbReference>
<feature type="domain" description="Glycosyl hydrolase family 95 N-terminal" evidence="2">
    <location>
        <begin position="27"/>
        <end position="76"/>
    </location>
</feature>
<feature type="region of interest" description="Disordered" evidence="1">
    <location>
        <begin position="61"/>
        <end position="80"/>
    </location>
</feature>
<feature type="non-terminal residue" evidence="3">
    <location>
        <position position="80"/>
    </location>
</feature>
<feature type="region of interest" description="Disordered" evidence="1">
    <location>
        <begin position="1"/>
        <end position="22"/>
    </location>
</feature>
<organism evidence="3">
    <name type="scientific">uncultured Propionibacterium sp</name>
    <dbReference type="NCBI Taxonomy" id="218066"/>
    <lineage>
        <taxon>Bacteria</taxon>
        <taxon>Bacillati</taxon>
        <taxon>Actinomycetota</taxon>
        <taxon>Actinomycetes</taxon>
        <taxon>Propionibacteriales</taxon>
        <taxon>Propionibacteriaceae</taxon>
        <taxon>Propionibacterium</taxon>
        <taxon>environmental samples</taxon>
    </lineage>
</organism>